<evidence type="ECO:0000313" key="2">
    <source>
        <dbReference type="EMBL" id="RKL65935.1"/>
    </source>
</evidence>
<keyword evidence="3" id="KW-1185">Reference proteome</keyword>
<protein>
    <submittedName>
        <fullName evidence="2">Uncharacterized protein</fullName>
    </submittedName>
</protein>
<reference evidence="2 3" key="1">
    <citation type="submission" date="2017-10" db="EMBL/GenBank/DDBJ databases">
        <title>Bacillus sp. nov., a halophilic bacterium isolated from a Keqin Lake.</title>
        <authorList>
            <person name="Wang H."/>
        </authorList>
    </citation>
    <scope>NUCLEOTIDE SEQUENCE [LARGE SCALE GENOMIC DNA]</scope>
    <source>
        <strain evidence="2 3">KCTC 13187</strain>
    </source>
</reference>
<dbReference type="EMBL" id="PDOE01000010">
    <property type="protein sequence ID" value="RKL65935.1"/>
    <property type="molecule type" value="Genomic_DNA"/>
</dbReference>
<feature type="transmembrane region" description="Helical" evidence="1">
    <location>
        <begin position="78"/>
        <end position="102"/>
    </location>
</feature>
<feature type="transmembrane region" description="Helical" evidence="1">
    <location>
        <begin position="141"/>
        <end position="163"/>
    </location>
</feature>
<keyword evidence="1" id="KW-0472">Membrane</keyword>
<keyword evidence="1" id="KW-0812">Transmembrane</keyword>
<gene>
    <name evidence="2" type="ORF">CR203_17840</name>
</gene>
<dbReference type="AlphaFoldDB" id="A0A3A9KEJ9"/>
<organism evidence="2 3">
    <name type="scientific">Salipaludibacillus neizhouensis</name>
    <dbReference type="NCBI Taxonomy" id="885475"/>
    <lineage>
        <taxon>Bacteria</taxon>
        <taxon>Bacillati</taxon>
        <taxon>Bacillota</taxon>
        <taxon>Bacilli</taxon>
        <taxon>Bacillales</taxon>
        <taxon>Bacillaceae</taxon>
    </lineage>
</organism>
<dbReference type="Proteomes" id="UP000281498">
    <property type="component" value="Unassembled WGS sequence"/>
</dbReference>
<comment type="caution">
    <text evidence="2">The sequence shown here is derived from an EMBL/GenBank/DDBJ whole genome shotgun (WGS) entry which is preliminary data.</text>
</comment>
<evidence type="ECO:0000256" key="1">
    <source>
        <dbReference type="SAM" id="Phobius"/>
    </source>
</evidence>
<sequence>MKVFLFHTVYLIALIILSFFSFAILFGFGFVGEINIYVLLTPSVLSALWISGYLWIFLHLESYPNGVNHFFRLKSWEFISLFLAGVSTVFSLFLTTLFPIPIESAPLWMFLGTPVMMLVIWYWLFYRYAKNKNKSKHTQSVMNLILFILSLTYIYQICCFYIIHMF</sequence>
<feature type="transmembrane region" description="Helical" evidence="1">
    <location>
        <begin position="9"/>
        <end position="30"/>
    </location>
</feature>
<accession>A0A3A9KEJ9</accession>
<dbReference type="RefSeq" id="WP_110934989.1">
    <property type="nucleotide sequence ID" value="NZ_KZ614146.1"/>
</dbReference>
<dbReference type="OrthoDB" id="2970152at2"/>
<proteinExistence type="predicted"/>
<feature type="transmembrane region" description="Helical" evidence="1">
    <location>
        <begin position="108"/>
        <end position="129"/>
    </location>
</feature>
<keyword evidence="1" id="KW-1133">Transmembrane helix</keyword>
<feature type="transmembrane region" description="Helical" evidence="1">
    <location>
        <begin position="36"/>
        <end position="58"/>
    </location>
</feature>
<evidence type="ECO:0000313" key="3">
    <source>
        <dbReference type="Proteomes" id="UP000281498"/>
    </source>
</evidence>
<name>A0A3A9KEJ9_9BACI</name>